<feature type="domain" description="CMP/dCMP-type deaminase" evidence="3">
    <location>
        <begin position="1"/>
        <end position="109"/>
    </location>
</feature>
<dbReference type="PROSITE" id="PS00903">
    <property type="entry name" value="CYT_DCMP_DEAMINASES_1"/>
    <property type="match status" value="1"/>
</dbReference>
<dbReference type="RefSeq" id="WP_066143552.1">
    <property type="nucleotide sequence ID" value="NZ_CBCSGM010000004.1"/>
</dbReference>
<proteinExistence type="predicted"/>
<evidence type="ECO:0000259" key="3">
    <source>
        <dbReference type="PROSITE" id="PS51747"/>
    </source>
</evidence>
<dbReference type="EC" id="3.5.4.3" evidence="4"/>
<dbReference type="CDD" id="cd01285">
    <property type="entry name" value="nucleoside_deaminase"/>
    <property type="match status" value="1"/>
</dbReference>
<dbReference type="GO" id="GO:0047974">
    <property type="term" value="F:guanosine deaminase activity"/>
    <property type="evidence" value="ECO:0007669"/>
    <property type="project" value="TreeGrafter"/>
</dbReference>
<gene>
    <name evidence="4" type="primary">guaD</name>
    <name evidence="4" type="ORF">NCTC4824_04037</name>
</gene>
<dbReference type="InterPro" id="IPR016193">
    <property type="entry name" value="Cytidine_deaminase-like"/>
</dbReference>
<dbReference type="InterPro" id="IPR002125">
    <property type="entry name" value="CMP_dCMP_dom"/>
</dbReference>
<dbReference type="GO" id="GO:0008270">
    <property type="term" value="F:zinc ion binding"/>
    <property type="evidence" value="ECO:0007669"/>
    <property type="project" value="InterPro"/>
</dbReference>
<reference evidence="4 5" key="1">
    <citation type="submission" date="2018-06" db="EMBL/GenBank/DDBJ databases">
        <authorList>
            <consortium name="Pathogen Informatics"/>
            <person name="Doyle S."/>
        </authorList>
    </citation>
    <scope>NUCLEOTIDE SEQUENCE [LARGE SCALE GENOMIC DNA]</scope>
    <source>
        <strain evidence="4 5">NCTC4824</strain>
    </source>
</reference>
<evidence type="ECO:0000256" key="1">
    <source>
        <dbReference type="ARBA" id="ARBA00022723"/>
    </source>
</evidence>
<dbReference type="KEGG" id="blen:NCTC4824_04037"/>
<evidence type="ECO:0000256" key="2">
    <source>
        <dbReference type="ARBA" id="ARBA00022833"/>
    </source>
</evidence>
<evidence type="ECO:0000313" key="5">
    <source>
        <dbReference type="Proteomes" id="UP000249134"/>
    </source>
</evidence>
<dbReference type="PANTHER" id="PTHR11079:SF161">
    <property type="entry name" value="CMP_DCMP-TYPE DEAMINASE DOMAIN-CONTAINING PROTEIN"/>
    <property type="match status" value="1"/>
</dbReference>
<dbReference type="EMBL" id="LS483476">
    <property type="protein sequence ID" value="SQI63336.1"/>
    <property type="molecule type" value="Genomic_DNA"/>
</dbReference>
<dbReference type="PANTHER" id="PTHR11079">
    <property type="entry name" value="CYTOSINE DEAMINASE FAMILY MEMBER"/>
    <property type="match status" value="1"/>
</dbReference>
<keyword evidence="4" id="KW-0378">Hydrolase</keyword>
<dbReference type="PROSITE" id="PS51747">
    <property type="entry name" value="CYT_DCMP_DEAMINASES_2"/>
    <property type="match status" value="1"/>
</dbReference>
<dbReference type="Gene3D" id="3.40.140.10">
    <property type="entry name" value="Cytidine Deaminase, domain 2"/>
    <property type="match status" value="1"/>
</dbReference>
<dbReference type="InterPro" id="IPR016192">
    <property type="entry name" value="APOBEC/CMP_deaminase_Zn-bd"/>
</dbReference>
<dbReference type="SUPFAM" id="SSF53927">
    <property type="entry name" value="Cytidine deaminase-like"/>
    <property type="match status" value="1"/>
</dbReference>
<dbReference type="GO" id="GO:0008892">
    <property type="term" value="F:guanine deaminase activity"/>
    <property type="evidence" value="ECO:0007669"/>
    <property type="project" value="UniProtKB-EC"/>
</dbReference>
<sequence length="151" mass="16720">MDQFMKRAIDLALNNVEEGGNPFGAVLVKNDEIVAEGVNELHHTYDVSGHAELIAIRKAQAELKTLDLGDYTLYASGEPCPMCMAAIYMSGIKKVYYCGSIERAKEVGLGASEIIYKELALPRGERSIEIIHMPLEEDAKDPMVEWSSKDK</sequence>
<dbReference type="GO" id="GO:0006152">
    <property type="term" value="P:purine nucleoside catabolic process"/>
    <property type="evidence" value="ECO:0007669"/>
    <property type="project" value="TreeGrafter"/>
</dbReference>
<organism evidence="4 5">
    <name type="scientific">Lederbergia lenta</name>
    <name type="common">Bacillus lentus</name>
    <dbReference type="NCBI Taxonomy" id="1467"/>
    <lineage>
        <taxon>Bacteria</taxon>
        <taxon>Bacillati</taxon>
        <taxon>Bacillota</taxon>
        <taxon>Bacilli</taxon>
        <taxon>Bacillales</taxon>
        <taxon>Bacillaceae</taxon>
        <taxon>Lederbergia</taxon>
    </lineage>
</organism>
<dbReference type="Pfam" id="PF00383">
    <property type="entry name" value="dCMP_cyt_deam_1"/>
    <property type="match status" value="1"/>
</dbReference>
<accession>A0A2X4WH18</accession>
<dbReference type="STRING" id="1348624.GCA_001591545_02901"/>
<keyword evidence="5" id="KW-1185">Reference proteome</keyword>
<keyword evidence="2" id="KW-0862">Zinc</keyword>
<protein>
    <submittedName>
        <fullName evidence="4">Cytidine/deoxycytidylate deaminase family protein guanine deaminase</fullName>
        <ecNumber evidence="4">3.5.4.3</ecNumber>
    </submittedName>
</protein>
<keyword evidence="1" id="KW-0479">Metal-binding</keyword>
<evidence type="ECO:0000313" key="4">
    <source>
        <dbReference type="EMBL" id="SQI63336.1"/>
    </source>
</evidence>
<dbReference type="AlphaFoldDB" id="A0A2X4WH18"/>
<dbReference type="Proteomes" id="UP000249134">
    <property type="component" value="Chromosome 1"/>
</dbReference>
<name>A0A2X4WH18_LEDLE</name>